<dbReference type="InterPro" id="IPR013922">
    <property type="entry name" value="Cyclin_PHO80-like"/>
</dbReference>
<dbReference type="AlphaFoldDB" id="A0A2T9Y037"/>
<dbReference type="GO" id="GO:0005634">
    <property type="term" value="C:nucleus"/>
    <property type="evidence" value="ECO:0007669"/>
    <property type="project" value="TreeGrafter"/>
</dbReference>
<evidence type="ECO:0000313" key="1">
    <source>
        <dbReference type="EMBL" id="PVU85702.1"/>
    </source>
</evidence>
<dbReference type="PANTHER" id="PTHR15615:SF94">
    <property type="entry name" value="PHO85 CYCLIN-6-RELATED"/>
    <property type="match status" value="1"/>
</dbReference>
<dbReference type="STRING" id="61424.A0A2T9Y037"/>
<dbReference type="GO" id="GO:0000307">
    <property type="term" value="C:cyclin-dependent protein kinase holoenzyme complex"/>
    <property type="evidence" value="ECO:0007669"/>
    <property type="project" value="TreeGrafter"/>
</dbReference>
<dbReference type="EMBL" id="MBFT01001045">
    <property type="protein sequence ID" value="PVU85702.1"/>
    <property type="molecule type" value="Genomic_DNA"/>
</dbReference>
<dbReference type="GO" id="GO:0016538">
    <property type="term" value="F:cyclin-dependent protein serine/threonine kinase regulator activity"/>
    <property type="evidence" value="ECO:0007669"/>
    <property type="project" value="TreeGrafter"/>
</dbReference>
<protein>
    <recommendedName>
        <fullName evidence="3">Cyclin</fullName>
    </recommendedName>
</protein>
<name>A0A2T9Y037_9FUNG</name>
<evidence type="ECO:0000313" key="2">
    <source>
        <dbReference type="Proteomes" id="UP000245699"/>
    </source>
</evidence>
<dbReference type="OrthoDB" id="1060854at2759"/>
<dbReference type="Pfam" id="PF08613">
    <property type="entry name" value="Cyclin"/>
    <property type="match status" value="2"/>
</dbReference>
<dbReference type="Proteomes" id="UP000245699">
    <property type="component" value="Unassembled WGS sequence"/>
</dbReference>
<dbReference type="PANTHER" id="PTHR15615">
    <property type="match status" value="1"/>
</dbReference>
<organism evidence="1 2">
    <name type="scientific">Furculomyces boomerangus</name>
    <dbReference type="NCBI Taxonomy" id="61424"/>
    <lineage>
        <taxon>Eukaryota</taxon>
        <taxon>Fungi</taxon>
        <taxon>Fungi incertae sedis</taxon>
        <taxon>Zoopagomycota</taxon>
        <taxon>Kickxellomycotina</taxon>
        <taxon>Harpellomycetes</taxon>
        <taxon>Harpellales</taxon>
        <taxon>Harpellaceae</taxon>
        <taxon>Furculomyces</taxon>
    </lineage>
</organism>
<dbReference type="GO" id="GO:0019901">
    <property type="term" value="F:protein kinase binding"/>
    <property type="evidence" value="ECO:0007669"/>
    <property type="project" value="InterPro"/>
</dbReference>
<comment type="caution">
    <text evidence="1">The sequence shown here is derived from an EMBL/GenBank/DDBJ whole genome shotgun (WGS) entry which is preliminary data.</text>
</comment>
<gene>
    <name evidence="1" type="ORF">BB559_006859</name>
</gene>
<dbReference type="Gene3D" id="1.10.472.10">
    <property type="entry name" value="Cyclin-like"/>
    <property type="match status" value="1"/>
</dbReference>
<proteinExistence type="predicted"/>
<evidence type="ECO:0008006" key="3">
    <source>
        <dbReference type="Google" id="ProtNLM"/>
    </source>
</evidence>
<accession>A0A2T9Y037</accession>
<reference evidence="1 2" key="1">
    <citation type="journal article" date="2018" name="MBio">
        <title>Comparative Genomics Reveals the Core Gene Toolbox for the Fungus-Insect Symbiosis.</title>
        <authorList>
            <person name="Wang Y."/>
            <person name="Stata M."/>
            <person name="Wang W."/>
            <person name="Stajich J.E."/>
            <person name="White M.M."/>
            <person name="Moncalvo J.M."/>
        </authorList>
    </citation>
    <scope>NUCLEOTIDE SEQUENCE [LARGE SCALE GENOMIC DNA]</scope>
    <source>
        <strain evidence="1 2">AUS-77-4</strain>
    </source>
</reference>
<keyword evidence="2" id="KW-1185">Reference proteome</keyword>
<sequence>MEYGTISREMIKNGFDLQSAKIRDVEILVGNMIQLAVENNDKKLMAHKTIVVTPFNSKSIPKISIQEYLNRLINGADILGIDVILSLLIYFIRIGTIVSKINKVNTVDSSCCYPIDYPNRINCSLKPLSSIRKSLLSLNDCCGERKCFCKDDGYGTKGTNIYCGFYLNSYNIHRMIITSLVIGHKLCSDIFYSNERYGKIGGISTHELNMLEMEILFLIKFDLVVRPREMQKMGETLLSQYVAQRTPQLVKSIKSYKQNIIEQFKAKKAVSVEQNQADSVESSLYRTDSKNPENRLEYNYAGSEREIAQKNSKLVRVDSLLDKIKKNSEYKKEKFY</sequence>